<reference evidence="1 2" key="2">
    <citation type="journal article" date="2014" name="Pathogens">
        <title>Comparative Genomics Identifies a Potential Marker of Human-Virulent Anaplasma phagocytophilum.</title>
        <authorList>
            <person name="Al-Khedery B."/>
            <person name="Barbet A.F."/>
        </authorList>
    </citation>
    <scope>NUCLEOTIDE SEQUENCE [LARGE SCALE GENOMIC DNA]</scope>
    <source>
        <strain evidence="1 2">Norway variant2</strain>
    </source>
</reference>
<accession>A0A161I640</accession>
<sequence length="69" mass="7201">MFESSLTFHFPLLILSTRLVVYVLGMHADSGGIIMSDSIGKATASPKATAINGVISAPAIPVVTRLSND</sequence>
<organism evidence="1 2">
    <name type="scientific">Anaplasma phagocytophilum str. Norway variant2</name>
    <dbReference type="NCBI Taxonomy" id="1392507"/>
    <lineage>
        <taxon>Bacteria</taxon>
        <taxon>Pseudomonadati</taxon>
        <taxon>Pseudomonadota</taxon>
        <taxon>Alphaproteobacteria</taxon>
        <taxon>Rickettsiales</taxon>
        <taxon>Anaplasmataceae</taxon>
        <taxon>Anaplasma</taxon>
        <taxon>phagocytophilum group</taxon>
    </lineage>
</organism>
<evidence type="ECO:0000313" key="1">
    <source>
        <dbReference type="EMBL" id="ANC34443.1"/>
    </source>
</evidence>
<evidence type="ECO:0000313" key="2">
    <source>
        <dbReference type="Proteomes" id="UP000053801"/>
    </source>
</evidence>
<name>A0A161I640_ANAPH</name>
<dbReference type="AlphaFoldDB" id="A0A161I640"/>
<protein>
    <submittedName>
        <fullName evidence="1">Uncharacterized protein</fullName>
    </submittedName>
</protein>
<gene>
    <name evidence="1" type="ORF">P029_03680</name>
</gene>
<proteinExistence type="predicted"/>
<reference evidence="1 2" key="1">
    <citation type="journal article" date="2013" name="Pathogens">
        <title>An Emerging Tick-Borne Disease of Humans Is Caused by a Subset of Strains with Conserved Genome Structure.</title>
        <authorList>
            <person name="Barbet A.F."/>
            <person name="Al-Khedery B."/>
            <person name="Stuen S."/>
            <person name="Granquist E.G."/>
            <person name="Felsheim R.F."/>
            <person name="Munderloh U.G."/>
        </authorList>
    </citation>
    <scope>NUCLEOTIDE SEQUENCE [LARGE SCALE GENOMIC DNA]</scope>
    <source>
        <strain evidence="1 2">Norway variant2</strain>
    </source>
</reference>
<dbReference type="Proteomes" id="UP000053801">
    <property type="component" value="Chromosome"/>
</dbReference>
<dbReference type="EMBL" id="CP015376">
    <property type="protein sequence ID" value="ANC34443.1"/>
    <property type="molecule type" value="Genomic_DNA"/>
</dbReference>